<name>A0A1E5L0L7_9ENTE</name>
<evidence type="ECO:0000313" key="3">
    <source>
        <dbReference type="EMBL" id="OEH83624.1"/>
    </source>
</evidence>
<comment type="similarity">
    <text evidence="1">Belongs to the PemK/MazF family.</text>
</comment>
<dbReference type="RefSeq" id="WP_069697497.1">
    <property type="nucleotide sequence ID" value="NZ_JAGGMA010000012.1"/>
</dbReference>
<dbReference type="GO" id="GO:0006402">
    <property type="term" value="P:mRNA catabolic process"/>
    <property type="evidence" value="ECO:0007669"/>
    <property type="project" value="TreeGrafter"/>
</dbReference>
<comment type="caution">
    <text evidence="3">The sequence shown here is derived from an EMBL/GenBank/DDBJ whole genome shotgun (WGS) entry which is preliminary data.</text>
</comment>
<dbReference type="PANTHER" id="PTHR33988:SF3">
    <property type="entry name" value="ENDORIBONUCLEASE TOXIN CHPB-RELATED"/>
    <property type="match status" value="1"/>
</dbReference>
<dbReference type="Proteomes" id="UP000095256">
    <property type="component" value="Unassembled WGS sequence"/>
</dbReference>
<organism evidence="3 4">
    <name type="scientific">Enterococcus rivorum</name>
    <dbReference type="NCBI Taxonomy" id="762845"/>
    <lineage>
        <taxon>Bacteria</taxon>
        <taxon>Bacillati</taxon>
        <taxon>Bacillota</taxon>
        <taxon>Bacilli</taxon>
        <taxon>Lactobacillales</taxon>
        <taxon>Enterococcaceae</taxon>
        <taxon>Enterococcus</taxon>
    </lineage>
</organism>
<reference evidence="3 4" key="1">
    <citation type="submission" date="2016-09" db="EMBL/GenBank/DDBJ databases">
        <authorList>
            <person name="Capua I."/>
            <person name="De Benedictis P."/>
            <person name="Joannis T."/>
            <person name="Lombin L.H."/>
            <person name="Cattoli G."/>
        </authorList>
    </citation>
    <scope>NUCLEOTIDE SEQUENCE [LARGE SCALE GENOMIC DNA]</scope>
    <source>
        <strain evidence="3 4">LMG 25899</strain>
    </source>
</reference>
<dbReference type="AlphaFoldDB" id="A0A1E5L0L7"/>
<dbReference type="GO" id="GO:0004521">
    <property type="term" value="F:RNA endonuclease activity"/>
    <property type="evidence" value="ECO:0007669"/>
    <property type="project" value="TreeGrafter"/>
</dbReference>
<accession>A0A1E5L0L7</accession>
<evidence type="ECO:0000256" key="2">
    <source>
        <dbReference type="ARBA" id="ARBA00022649"/>
    </source>
</evidence>
<dbReference type="InterPro" id="IPR011067">
    <property type="entry name" value="Plasmid_toxin/cell-grow_inhib"/>
</dbReference>
<evidence type="ECO:0000313" key="4">
    <source>
        <dbReference type="Proteomes" id="UP000095256"/>
    </source>
</evidence>
<dbReference type="PANTHER" id="PTHR33988">
    <property type="entry name" value="ENDORIBONUCLEASE MAZF-RELATED"/>
    <property type="match status" value="1"/>
</dbReference>
<dbReference type="GO" id="GO:0016075">
    <property type="term" value="P:rRNA catabolic process"/>
    <property type="evidence" value="ECO:0007669"/>
    <property type="project" value="TreeGrafter"/>
</dbReference>
<dbReference type="GO" id="GO:0003677">
    <property type="term" value="F:DNA binding"/>
    <property type="evidence" value="ECO:0007669"/>
    <property type="project" value="InterPro"/>
</dbReference>
<keyword evidence="4" id="KW-1185">Reference proteome</keyword>
<dbReference type="GO" id="GO:0051301">
    <property type="term" value="P:cell division"/>
    <property type="evidence" value="ECO:0007669"/>
    <property type="project" value="UniProtKB-KW"/>
</dbReference>
<dbReference type="EMBL" id="MIEK01000005">
    <property type="protein sequence ID" value="OEH83624.1"/>
    <property type="molecule type" value="Genomic_DNA"/>
</dbReference>
<keyword evidence="2" id="KW-1277">Toxin-antitoxin system</keyword>
<gene>
    <name evidence="3" type="ORF">BCR26_09105</name>
</gene>
<keyword evidence="3" id="KW-0132">Cell division</keyword>
<dbReference type="STRING" id="762845.BCR26_09105"/>
<dbReference type="Pfam" id="PF02452">
    <property type="entry name" value="PemK_toxin"/>
    <property type="match status" value="1"/>
</dbReference>
<dbReference type="InterPro" id="IPR003477">
    <property type="entry name" value="PemK-like"/>
</dbReference>
<sequence>MTLKSNKGYAINGYTPQQGDMIICNFDPTLGREIQKERPALVVSSSYYHQTTGFCVVCPITSSSNVKPGFVKLSDSHKVKGHINAMQLKFVDFMEKERRVRKVEECTTDEFGLTIQIVSAIFDFEKLIVE</sequence>
<dbReference type="SUPFAM" id="SSF50118">
    <property type="entry name" value="Cell growth inhibitor/plasmid maintenance toxic component"/>
    <property type="match status" value="1"/>
</dbReference>
<keyword evidence="3" id="KW-0131">Cell cycle</keyword>
<proteinExistence type="inferred from homology"/>
<dbReference type="Gene3D" id="2.30.30.110">
    <property type="match status" value="1"/>
</dbReference>
<evidence type="ECO:0000256" key="1">
    <source>
        <dbReference type="ARBA" id="ARBA00007521"/>
    </source>
</evidence>
<protein>
    <submittedName>
        <fullName evidence="3">Cell division protein FtsN</fullName>
    </submittedName>
</protein>